<proteinExistence type="predicted"/>
<name>A0A9K3K4F4_9STRA</name>
<protein>
    <submittedName>
        <fullName evidence="1">HAD-like domain containing protein</fullName>
    </submittedName>
</protein>
<evidence type="ECO:0000313" key="3">
    <source>
        <dbReference type="Proteomes" id="UP000693970"/>
    </source>
</evidence>
<comment type="caution">
    <text evidence="1">The sequence shown here is derived from an EMBL/GenBank/DDBJ whole genome shotgun (WGS) entry which is preliminary data.</text>
</comment>
<dbReference type="EMBL" id="JAGRRH010000099">
    <property type="protein sequence ID" value="KAG7336962.1"/>
    <property type="molecule type" value="Genomic_DNA"/>
</dbReference>
<dbReference type="SFLD" id="SFLDG01140">
    <property type="entry name" value="C2.B:_Phosphomannomutase_and_P"/>
    <property type="match status" value="1"/>
</dbReference>
<accession>A0A9K3K4F4</accession>
<dbReference type="Pfam" id="PF08282">
    <property type="entry name" value="Hydrolase_3"/>
    <property type="match status" value="1"/>
</dbReference>
<gene>
    <name evidence="2" type="ORF">IV203_016355</name>
    <name evidence="1" type="ORF">IV203_017411</name>
</gene>
<dbReference type="GO" id="GO:0000287">
    <property type="term" value="F:magnesium ion binding"/>
    <property type="evidence" value="ECO:0007669"/>
    <property type="project" value="TreeGrafter"/>
</dbReference>
<reference evidence="1" key="1">
    <citation type="journal article" date="2021" name="Sci. Rep.">
        <title>Diploid genomic architecture of Nitzschia inconspicua, an elite biomass production diatom.</title>
        <authorList>
            <person name="Oliver A."/>
            <person name="Podell S."/>
            <person name="Pinowska A."/>
            <person name="Traller J.C."/>
            <person name="Smith S.R."/>
            <person name="McClure R."/>
            <person name="Beliaev A."/>
            <person name="Bohutskyi P."/>
            <person name="Hill E.A."/>
            <person name="Rabines A."/>
            <person name="Zheng H."/>
            <person name="Allen L.Z."/>
            <person name="Kuo A."/>
            <person name="Grigoriev I.V."/>
            <person name="Allen A.E."/>
            <person name="Hazlebeck D."/>
            <person name="Allen E.E."/>
        </authorList>
    </citation>
    <scope>NUCLEOTIDE SEQUENCE</scope>
    <source>
        <strain evidence="1">Hildebrandi</strain>
    </source>
</reference>
<dbReference type="AlphaFoldDB" id="A0A9K3K4F4"/>
<reference evidence="1" key="2">
    <citation type="submission" date="2021-04" db="EMBL/GenBank/DDBJ databases">
        <authorList>
            <person name="Podell S."/>
        </authorList>
    </citation>
    <scope>NUCLEOTIDE SEQUENCE</scope>
    <source>
        <strain evidence="1">Hildebrandi</strain>
    </source>
</reference>
<organism evidence="1 3">
    <name type="scientific">Nitzschia inconspicua</name>
    <dbReference type="NCBI Taxonomy" id="303405"/>
    <lineage>
        <taxon>Eukaryota</taxon>
        <taxon>Sar</taxon>
        <taxon>Stramenopiles</taxon>
        <taxon>Ochrophyta</taxon>
        <taxon>Bacillariophyta</taxon>
        <taxon>Bacillariophyceae</taxon>
        <taxon>Bacillariophycidae</taxon>
        <taxon>Bacillariales</taxon>
        <taxon>Bacillariaceae</taxon>
        <taxon>Nitzschia</taxon>
    </lineage>
</organism>
<dbReference type="PANTHER" id="PTHR10000:SF8">
    <property type="entry name" value="HAD SUPERFAMILY HYDROLASE-LIKE, TYPE 3"/>
    <property type="match status" value="1"/>
</dbReference>
<dbReference type="CDD" id="cd07516">
    <property type="entry name" value="HAD_Pase"/>
    <property type="match status" value="1"/>
</dbReference>
<dbReference type="Proteomes" id="UP000693970">
    <property type="component" value="Unassembled WGS sequence"/>
</dbReference>
<sequence length="352" mass="39196">MNDHGSALNPTIPGQQAAVAAVKTIGSNLEVETVQDESVDKTTNSNNNKKFSMIALDLDGTLLQSNHRMADVQAEYLRRLYLEDGIRICIATGRAPHSVYEHVQQLALPDPVPVVCSNGARGFLLSFHYDGNDNNNNLQRLQEIFYTPVDRHVVETTIQLAKKMGYCVQYYLEDVVYANPIDDEHRQLLKVYESITDCQIQEVKDDFASLIASGGLPSKMLVRFRDNGLQEAFRAFSDAFCSTETPLATIIQGFIPRADWFLEILHPGVNKGNGLRTMCEELTISLDEVVAMGDGTNDIEFLSMAGWGVAMKNAQPSLKKVADATMEWTNDEHGVIKTIEKLRKEGRLLVSK</sequence>
<keyword evidence="3" id="KW-1185">Reference proteome</keyword>
<dbReference type="PANTHER" id="PTHR10000">
    <property type="entry name" value="PHOSPHOSERINE PHOSPHATASE"/>
    <property type="match status" value="1"/>
</dbReference>
<dbReference type="GO" id="GO:0016791">
    <property type="term" value="F:phosphatase activity"/>
    <property type="evidence" value="ECO:0007669"/>
    <property type="project" value="TreeGrafter"/>
</dbReference>
<dbReference type="EMBL" id="JAGRRH010000020">
    <property type="protein sequence ID" value="KAG7347650.1"/>
    <property type="molecule type" value="Genomic_DNA"/>
</dbReference>
<evidence type="ECO:0000313" key="1">
    <source>
        <dbReference type="EMBL" id="KAG7336962.1"/>
    </source>
</evidence>
<dbReference type="OrthoDB" id="27226at2759"/>
<dbReference type="GO" id="GO:0005829">
    <property type="term" value="C:cytosol"/>
    <property type="evidence" value="ECO:0007669"/>
    <property type="project" value="TreeGrafter"/>
</dbReference>
<dbReference type="SFLD" id="SFLDS00003">
    <property type="entry name" value="Haloacid_Dehalogenase"/>
    <property type="match status" value="1"/>
</dbReference>
<evidence type="ECO:0000313" key="2">
    <source>
        <dbReference type="EMBL" id="KAG7347650.1"/>
    </source>
</evidence>
<dbReference type="PROSITE" id="PS01229">
    <property type="entry name" value="COF_2"/>
    <property type="match status" value="1"/>
</dbReference>